<accession>A0ABW8LPG4</accession>
<gene>
    <name evidence="1" type="ORF">ACI2L5_23115</name>
</gene>
<dbReference type="RefSeq" id="WP_358701394.1">
    <property type="nucleotide sequence ID" value="NZ_JBFACG010000002.1"/>
</dbReference>
<keyword evidence="2" id="KW-1185">Reference proteome</keyword>
<evidence type="ECO:0000313" key="2">
    <source>
        <dbReference type="Proteomes" id="UP001620295"/>
    </source>
</evidence>
<organism evidence="1 2">
    <name type="scientific">Streptomyces milbemycinicus</name>
    <dbReference type="NCBI Taxonomy" id="476552"/>
    <lineage>
        <taxon>Bacteria</taxon>
        <taxon>Bacillati</taxon>
        <taxon>Actinomycetota</taxon>
        <taxon>Actinomycetes</taxon>
        <taxon>Kitasatosporales</taxon>
        <taxon>Streptomycetaceae</taxon>
        <taxon>Streptomyces</taxon>
    </lineage>
</organism>
<evidence type="ECO:0008006" key="3">
    <source>
        <dbReference type="Google" id="ProtNLM"/>
    </source>
</evidence>
<dbReference type="Proteomes" id="UP001620295">
    <property type="component" value="Unassembled WGS sequence"/>
</dbReference>
<protein>
    <recommendedName>
        <fullName evidence="3">Anti-sigma factor</fullName>
    </recommendedName>
</protein>
<name>A0ABW8LPG4_9ACTN</name>
<reference evidence="1 2" key="1">
    <citation type="submission" date="2024-11" db="EMBL/GenBank/DDBJ databases">
        <title>The Natural Products Discovery Center: Release of the First 8490 Sequenced Strains for Exploring Actinobacteria Biosynthetic Diversity.</title>
        <authorList>
            <person name="Kalkreuter E."/>
            <person name="Kautsar S.A."/>
            <person name="Yang D."/>
            <person name="Bader C.D."/>
            <person name="Teijaro C.N."/>
            <person name="Fluegel L."/>
            <person name="Davis C.M."/>
            <person name="Simpson J.R."/>
            <person name="Lauterbach L."/>
            <person name="Steele A.D."/>
            <person name="Gui C."/>
            <person name="Meng S."/>
            <person name="Li G."/>
            <person name="Viehrig K."/>
            <person name="Ye F."/>
            <person name="Su P."/>
            <person name="Kiefer A.F."/>
            <person name="Nichols A."/>
            <person name="Cepeda A.J."/>
            <person name="Yan W."/>
            <person name="Fan B."/>
            <person name="Jiang Y."/>
            <person name="Adhikari A."/>
            <person name="Zheng C.-J."/>
            <person name="Schuster L."/>
            <person name="Cowan T.M."/>
            <person name="Smanski M.J."/>
            <person name="Chevrette M.G."/>
            <person name="De Carvalho L.P.S."/>
            <person name="Shen B."/>
        </authorList>
    </citation>
    <scope>NUCLEOTIDE SEQUENCE [LARGE SCALE GENOMIC DNA]</scope>
    <source>
        <strain evidence="1 2">NPDC020863</strain>
    </source>
</reference>
<dbReference type="EMBL" id="JBJDQH010000007">
    <property type="protein sequence ID" value="MFK4267802.1"/>
    <property type="molecule type" value="Genomic_DNA"/>
</dbReference>
<comment type="caution">
    <text evidence="1">The sequence shown here is derived from an EMBL/GenBank/DDBJ whole genome shotgun (WGS) entry which is preliminary data.</text>
</comment>
<proteinExistence type="predicted"/>
<sequence>MTPGEDSGTRVLGLIDEHLDSIRAQLTDEQYQLLLTRLRALADTPPDDSRAVRRAFQAVRLCLVPLPFGHPVREALDSVRLVATAPVSRPVVLRTRDLLARLTAEPPRPPDTAAVIAAVERRLLRTPALSAAEVRGRYRGSAPPPELIRLADPDLGDRYPEFQFRPGGGAPYEVVLEVNRVLLADADPWGAADWWLSGNAWLGGGPPVALLGTLPDRDLVGAAVALVEGD</sequence>
<evidence type="ECO:0000313" key="1">
    <source>
        <dbReference type="EMBL" id="MFK4267802.1"/>
    </source>
</evidence>